<evidence type="ECO:0008006" key="4">
    <source>
        <dbReference type="Google" id="ProtNLM"/>
    </source>
</evidence>
<feature type="signal peptide" evidence="1">
    <location>
        <begin position="1"/>
        <end position="24"/>
    </location>
</feature>
<accession>A0ABT8DNT3</accession>
<name>A0ABT8DNT3_9BURK</name>
<feature type="chain" id="PRO_5046783899" description="PEP-CTERM protein-sorting domain-containing protein" evidence="1">
    <location>
        <begin position="25"/>
        <end position="215"/>
    </location>
</feature>
<evidence type="ECO:0000313" key="3">
    <source>
        <dbReference type="Proteomes" id="UP001228044"/>
    </source>
</evidence>
<sequence length="215" mass="22366">MSPKKILKASLAALAITAAGAASASTVLGTITHNYGNGVGDVAPTAGAACGLTANYVTVKDAACNGQRFVDVFNFSGLGYKSIDSFTLTLSFDGAGAIAEDWFVRPATGTAASADFWTTGVLNGYRNFEFWDTTIIGNTERTFTFTASSLDLFSAIVKSGHFDLWFAEESIGSDSFNLASAKLQVNGTVPEPSGLALAAVALLSLGVAARRRGRR</sequence>
<gene>
    <name evidence="2" type="ORF">QWJ38_05090</name>
</gene>
<dbReference type="RefSeq" id="WP_290357952.1">
    <property type="nucleotide sequence ID" value="NZ_JAUHHC010000001.1"/>
</dbReference>
<proteinExistence type="predicted"/>
<evidence type="ECO:0000256" key="1">
    <source>
        <dbReference type="SAM" id="SignalP"/>
    </source>
</evidence>
<organism evidence="2 3">
    <name type="scientific">Roseateles violae</name>
    <dbReference type="NCBI Taxonomy" id="3058042"/>
    <lineage>
        <taxon>Bacteria</taxon>
        <taxon>Pseudomonadati</taxon>
        <taxon>Pseudomonadota</taxon>
        <taxon>Betaproteobacteria</taxon>
        <taxon>Burkholderiales</taxon>
        <taxon>Sphaerotilaceae</taxon>
        <taxon>Roseateles</taxon>
    </lineage>
</organism>
<comment type="caution">
    <text evidence="2">The sequence shown here is derived from an EMBL/GenBank/DDBJ whole genome shotgun (WGS) entry which is preliminary data.</text>
</comment>
<keyword evidence="3" id="KW-1185">Reference proteome</keyword>
<evidence type="ECO:0000313" key="2">
    <source>
        <dbReference type="EMBL" id="MDN3919656.1"/>
    </source>
</evidence>
<keyword evidence="1" id="KW-0732">Signal</keyword>
<reference evidence="2 3" key="1">
    <citation type="submission" date="2023-06" db="EMBL/GenBank/DDBJ databases">
        <title>Pelomonas sp. PFR6 16S ribosomal RNA gene Genome sequencing and assembly.</title>
        <authorList>
            <person name="Woo H."/>
        </authorList>
    </citation>
    <scope>NUCLEOTIDE SEQUENCE [LARGE SCALE GENOMIC DNA]</scope>
    <source>
        <strain evidence="2 3">PFR6</strain>
    </source>
</reference>
<dbReference type="EMBL" id="JAUHHC010000001">
    <property type="protein sequence ID" value="MDN3919656.1"/>
    <property type="molecule type" value="Genomic_DNA"/>
</dbReference>
<protein>
    <recommendedName>
        <fullName evidence="4">PEP-CTERM protein-sorting domain-containing protein</fullName>
    </recommendedName>
</protein>
<dbReference type="Proteomes" id="UP001228044">
    <property type="component" value="Unassembled WGS sequence"/>
</dbReference>